<dbReference type="EMBL" id="JBEDUW010000004">
    <property type="protein sequence ID" value="KAK9932320.1"/>
    <property type="molecule type" value="Genomic_DNA"/>
</dbReference>
<organism evidence="1 2">
    <name type="scientific">Rubus argutus</name>
    <name type="common">Southern blackberry</name>
    <dbReference type="NCBI Taxonomy" id="59490"/>
    <lineage>
        <taxon>Eukaryota</taxon>
        <taxon>Viridiplantae</taxon>
        <taxon>Streptophyta</taxon>
        <taxon>Embryophyta</taxon>
        <taxon>Tracheophyta</taxon>
        <taxon>Spermatophyta</taxon>
        <taxon>Magnoliopsida</taxon>
        <taxon>eudicotyledons</taxon>
        <taxon>Gunneridae</taxon>
        <taxon>Pentapetalae</taxon>
        <taxon>rosids</taxon>
        <taxon>fabids</taxon>
        <taxon>Rosales</taxon>
        <taxon>Rosaceae</taxon>
        <taxon>Rosoideae</taxon>
        <taxon>Rosoideae incertae sedis</taxon>
        <taxon>Rubus</taxon>
    </lineage>
</organism>
<proteinExistence type="predicted"/>
<sequence length="107" mass="10766">MAIHGSDGKGPRLLLLGGEAMLTGLASTPDLVRVLVNGGGGELGPTATSMGSSFSRDFHGCRLGFGEDRSASGLMGCGKERRRDGDGATRATRWNAGLAVGSTASTG</sequence>
<comment type="caution">
    <text evidence="1">The sequence shown here is derived from an EMBL/GenBank/DDBJ whole genome shotgun (WGS) entry which is preliminary data.</text>
</comment>
<dbReference type="Proteomes" id="UP001457282">
    <property type="component" value="Unassembled WGS sequence"/>
</dbReference>
<protein>
    <submittedName>
        <fullName evidence="1">Uncharacterized protein</fullName>
    </submittedName>
</protein>
<keyword evidence="2" id="KW-1185">Reference proteome</keyword>
<dbReference type="AlphaFoldDB" id="A0AAW1X7D8"/>
<reference evidence="1 2" key="1">
    <citation type="journal article" date="2023" name="G3 (Bethesda)">
        <title>A chromosome-length genome assembly and annotation of blackberry (Rubus argutus, cv. 'Hillquist').</title>
        <authorList>
            <person name="Bruna T."/>
            <person name="Aryal R."/>
            <person name="Dudchenko O."/>
            <person name="Sargent D.J."/>
            <person name="Mead D."/>
            <person name="Buti M."/>
            <person name="Cavallini A."/>
            <person name="Hytonen T."/>
            <person name="Andres J."/>
            <person name="Pham M."/>
            <person name="Weisz D."/>
            <person name="Mascagni F."/>
            <person name="Usai G."/>
            <person name="Natali L."/>
            <person name="Bassil N."/>
            <person name="Fernandez G.E."/>
            <person name="Lomsadze A."/>
            <person name="Armour M."/>
            <person name="Olukolu B."/>
            <person name="Poorten T."/>
            <person name="Britton C."/>
            <person name="Davik J."/>
            <person name="Ashrafi H."/>
            <person name="Aiden E.L."/>
            <person name="Borodovsky M."/>
            <person name="Worthington M."/>
        </authorList>
    </citation>
    <scope>NUCLEOTIDE SEQUENCE [LARGE SCALE GENOMIC DNA]</scope>
    <source>
        <strain evidence="1">PI 553951</strain>
    </source>
</reference>
<accession>A0AAW1X7D8</accession>
<name>A0AAW1X7D8_RUBAR</name>
<evidence type="ECO:0000313" key="2">
    <source>
        <dbReference type="Proteomes" id="UP001457282"/>
    </source>
</evidence>
<evidence type="ECO:0000313" key="1">
    <source>
        <dbReference type="EMBL" id="KAK9932320.1"/>
    </source>
</evidence>
<gene>
    <name evidence="1" type="ORF">M0R45_019563</name>
</gene>